<sequence length="66" mass="7504">MGSWKSGRVLCWVVSRKKLLLIAMDTLVLFAAKSDYLNRNDVGTMIVNDKERRVDGGEGRGEEEWC</sequence>
<reference evidence="1 2" key="1">
    <citation type="submission" date="2022-12" db="EMBL/GenBank/DDBJ databases">
        <title>Chromosome-level genome assembly of true bugs.</title>
        <authorList>
            <person name="Ma L."/>
            <person name="Li H."/>
        </authorList>
    </citation>
    <scope>NUCLEOTIDE SEQUENCE [LARGE SCALE GENOMIC DNA]</scope>
    <source>
        <strain evidence="1">Lab_2022b</strain>
    </source>
</reference>
<dbReference type="EMBL" id="JAPXFL010000005">
    <property type="protein sequence ID" value="KAK9506063.1"/>
    <property type="molecule type" value="Genomic_DNA"/>
</dbReference>
<gene>
    <name evidence="1" type="ORF">O3M35_008066</name>
</gene>
<evidence type="ECO:0000313" key="2">
    <source>
        <dbReference type="Proteomes" id="UP001461498"/>
    </source>
</evidence>
<dbReference type="Proteomes" id="UP001461498">
    <property type="component" value="Unassembled WGS sequence"/>
</dbReference>
<dbReference type="AlphaFoldDB" id="A0AAW1D7N9"/>
<organism evidence="1 2">
    <name type="scientific">Rhynocoris fuscipes</name>
    <dbReference type="NCBI Taxonomy" id="488301"/>
    <lineage>
        <taxon>Eukaryota</taxon>
        <taxon>Metazoa</taxon>
        <taxon>Ecdysozoa</taxon>
        <taxon>Arthropoda</taxon>
        <taxon>Hexapoda</taxon>
        <taxon>Insecta</taxon>
        <taxon>Pterygota</taxon>
        <taxon>Neoptera</taxon>
        <taxon>Paraneoptera</taxon>
        <taxon>Hemiptera</taxon>
        <taxon>Heteroptera</taxon>
        <taxon>Panheteroptera</taxon>
        <taxon>Cimicomorpha</taxon>
        <taxon>Reduviidae</taxon>
        <taxon>Harpactorinae</taxon>
        <taxon>Harpactorini</taxon>
        <taxon>Rhynocoris</taxon>
    </lineage>
</organism>
<evidence type="ECO:0000313" key="1">
    <source>
        <dbReference type="EMBL" id="KAK9506063.1"/>
    </source>
</evidence>
<proteinExistence type="predicted"/>
<protein>
    <submittedName>
        <fullName evidence="1">Uncharacterized protein</fullName>
    </submittedName>
</protein>
<name>A0AAW1D7N9_9HEMI</name>
<keyword evidence="2" id="KW-1185">Reference proteome</keyword>
<accession>A0AAW1D7N9</accession>
<comment type="caution">
    <text evidence="1">The sequence shown here is derived from an EMBL/GenBank/DDBJ whole genome shotgun (WGS) entry which is preliminary data.</text>
</comment>